<dbReference type="OrthoDB" id="2157530at2759"/>
<dbReference type="AlphaFoldDB" id="A0A6A7BN50"/>
<keyword evidence="3" id="KW-1185">Reference proteome</keyword>
<dbReference type="PANTHER" id="PTHR24148">
    <property type="entry name" value="ANKYRIN REPEAT DOMAIN-CONTAINING PROTEIN 39 HOMOLOG-RELATED"/>
    <property type="match status" value="1"/>
</dbReference>
<dbReference type="InterPro" id="IPR052895">
    <property type="entry name" value="HetReg/Transcr_Mod"/>
</dbReference>
<proteinExistence type="predicted"/>
<evidence type="ECO:0000313" key="3">
    <source>
        <dbReference type="Proteomes" id="UP000799423"/>
    </source>
</evidence>
<dbReference type="InterPro" id="IPR010730">
    <property type="entry name" value="HET"/>
</dbReference>
<name>A0A6A7BN50_9PLEO</name>
<organism evidence="2 3">
    <name type="scientific">Plenodomus tracheiphilus IPT5</name>
    <dbReference type="NCBI Taxonomy" id="1408161"/>
    <lineage>
        <taxon>Eukaryota</taxon>
        <taxon>Fungi</taxon>
        <taxon>Dikarya</taxon>
        <taxon>Ascomycota</taxon>
        <taxon>Pezizomycotina</taxon>
        <taxon>Dothideomycetes</taxon>
        <taxon>Pleosporomycetidae</taxon>
        <taxon>Pleosporales</taxon>
        <taxon>Pleosporineae</taxon>
        <taxon>Leptosphaeriaceae</taxon>
        <taxon>Plenodomus</taxon>
    </lineage>
</organism>
<protein>
    <recommendedName>
        <fullName evidence="1">Heterokaryon incompatibility domain-containing protein</fullName>
    </recommendedName>
</protein>
<dbReference type="EMBL" id="MU006288">
    <property type="protein sequence ID" value="KAF2856823.1"/>
    <property type="molecule type" value="Genomic_DNA"/>
</dbReference>
<reference evidence="2" key="1">
    <citation type="submission" date="2020-01" db="EMBL/GenBank/DDBJ databases">
        <authorList>
            <consortium name="DOE Joint Genome Institute"/>
            <person name="Haridas S."/>
            <person name="Albert R."/>
            <person name="Binder M."/>
            <person name="Bloem J."/>
            <person name="Labutti K."/>
            <person name="Salamov A."/>
            <person name="Andreopoulos B."/>
            <person name="Baker S.E."/>
            <person name="Barry K."/>
            <person name="Bills G."/>
            <person name="Bluhm B.H."/>
            <person name="Cannon C."/>
            <person name="Castanera R."/>
            <person name="Culley D.E."/>
            <person name="Daum C."/>
            <person name="Ezra D."/>
            <person name="Gonzalez J.B."/>
            <person name="Henrissat B."/>
            <person name="Kuo A."/>
            <person name="Liang C."/>
            <person name="Lipzen A."/>
            <person name="Lutzoni F."/>
            <person name="Magnuson J."/>
            <person name="Mondo S."/>
            <person name="Nolan M."/>
            <person name="Ohm R."/>
            <person name="Pangilinan J."/>
            <person name="Park H.-J."/>
            <person name="Ramirez L."/>
            <person name="Alfaro M."/>
            <person name="Sun H."/>
            <person name="Tritt A."/>
            <person name="Yoshinaga Y."/>
            <person name="Zwiers L.-H."/>
            <person name="Turgeon B.G."/>
            <person name="Goodwin S.B."/>
            <person name="Spatafora J.W."/>
            <person name="Crous P.W."/>
            <person name="Grigoriev I.V."/>
        </authorList>
    </citation>
    <scope>NUCLEOTIDE SEQUENCE</scope>
    <source>
        <strain evidence="2">IPT5</strain>
    </source>
</reference>
<dbReference type="PANTHER" id="PTHR24148:SF73">
    <property type="entry name" value="HET DOMAIN PROTEIN (AFU_ORTHOLOGUE AFUA_8G01020)"/>
    <property type="match status" value="1"/>
</dbReference>
<accession>A0A6A7BN50</accession>
<gene>
    <name evidence="2" type="ORF">T440DRAFT_10373</name>
</gene>
<sequence>MDNYICGTYLPHEKSESSCRHPDIRRFDGLRCCLSCGETVFELVIAAPVHNANPIGRSHPYRYTSLNYKLGREIRLVVLLPGITTDILRCEIVHVNLEDGPEYEAVSYTWATEDGNCSPSHVIYCSNGECLTITASCDSALRQLRRPSHRRRLWIDAVCIQQCNLDERNHQVSFMGQIYARAPNVCVCLEKGLVPTHTRTFKALIRWLRRPESSNAEAVAQLENIIWPTLQCLLSSRYFKRVWVIQEVALAKSACLFIESHEVALDVATVGRMELLCTKNESQLPGVLRWSPGLFVGSDIIPCLRAGFDGESSDPRDRVFAVLSLMKPADRSLIPINYSLDVERVFANTVMAVITIHRNLNILAYAEPMNDEVHRWKGSLALSMEKFRRFLAAKSTQVPAKPTTLTEGRNSPYIDQFNCDSEGSWRAEIDVRSAEPKDQSRVDDTSTACIIYNSQLVQKGLLPRLSVRVHYIDAITTTASSSAPRWIQQLVDHRILGLNKLLKSSPSQHYISHECRSCGGRPELGWLPSEAYYWIKPYFLDKYGDLDRGSPSNY</sequence>
<dbReference type="Pfam" id="PF06985">
    <property type="entry name" value="HET"/>
    <property type="match status" value="1"/>
</dbReference>
<evidence type="ECO:0000259" key="1">
    <source>
        <dbReference type="Pfam" id="PF06985"/>
    </source>
</evidence>
<evidence type="ECO:0000313" key="2">
    <source>
        <dbReference type="EMBL" id="KAF2856823.1"/>
    </source>
</evidence>
<dbReference type="Proteomes" id="UP000799423">
    <property type="component" value="Unassembled WGS sequence"/>
</dbReference>
<feature type="domain" description="Heterokaryon incompatibility" evidence="1">
    <location>
        <begin position="103"/>
        <end position="247"/>
    </location>
</feature>